<evidence type="ECO:0000256" key="1">
    <source>
        <dbReference type="SAM" id="Phobius"/>
    </source>
</evidence>
<feature type="transmembrane region" description="Helical" evidence="1">
    <location>
        <begin position="45"/>
        <end position="64"/>
    </location>
</feature>
<evidence type="ECO:0000313" key="2">
    <source>
        <dbReference type="EMBL" id="SDX08716.1"/>
    </source>
</evidence>
<keyword evidence="1" id="KW-0472">Membrane</keyword>
<dbReference type="AlphaFoldDB" id="A0A1H2YU91"/>
<evidence type="ECO:0008006" key="4">
    <source>
        <dbReference type="Google" id="ProtNLM"/>
    </source>
</evidence>
<dbReference type="Pfam" id="PF11391">
    <property type="entry name" value="DUF2798"/>
    <property type="match status" value="1"/>
</dbReference>
<keyword evidence="1" id="KW-0812">Transmembrane</keyword>
<evidence type="ECO:0000313" key="3">
    <source>
        <dbReference type="Proteomes" id="UP000199118"/>
    </source>
</evidence>
<gene>
    <name evidence="2" type="ORF">SAMN05444336_103260</name>
</gene>
<dbReference type="STRING" id="356660.SAMN05444336_103260"/>
<dbReference type="InterPro" id="IPR021529">
    <property type="entry name" value="DUF2798"/>
</dbReference>
<name>A0A1H2YU91_9RHOB</name>
<reference evidence="2 3" key="1">
    <citation type="submission" date="2016-10" db="EMBL/GenBank/DDBJ databases">
        <authorList>
            <person name="de Groot N.N."/>
        </authorList>
    </citation>
    <scope>NUCLEOTIDE SEQUENCE [LARGE SCALE GENOMIC DNA]</scope>
    <source>
        <strain evidence="2 3">DSM 17890</strain>
    </source>
</reference>
<dbReference type="EMBL" id="FNMZ01000003">
    <property type="protein sequence ID" value="SDX08716.1"/>
    <property type="molecule type" value="Genomic_DNA"/>
</dbReference>
<dbReference type="Proteomes" id="UP000199118">
    <property type="component" value="Unassembled WGS sequence"/>
</dbReference>
<organism evidence="2 3">
    <name type="scientific">Albimonas donghaensis</name>
    <dbReference type="NCBI Taxonomy" id="356660"/>
    <lineage>
        <taxon>Bacteria</taxon>
        <taxon>Pseudomonadati</taxon>
        <taxon>Pseudomonadota</taxon>
        <taxon>Alphaproteobacteria</taxon>
        <taxon>Rhodobacterales</taxon>
        <taxon>Paracoccaceae</taxon>
        <taxon>Albimonas</taxon>
    </lineage>
</organism>
<sequence>MHPRFAPILFGLLLSGLMSLIVSGVAIFRALGVNAEAAVIWLAETWPTSWAVAFPTVLVVAPVVRRMVAKLVRAPASGEGPQA</sequence>
<keyword evidence="1" id="KW-1133">Transmembrane helix</keyword>
<keyword evidence="3" id="KW-1185">Reference proteome</keyword>
<proteinExistence type="predicted"/>
<protein>
    <recommendedName>
        <fullName evidence="4">DUF2798 domain-containing protein</fullName>
    </recommendedName>
</protein>
<accession>A0A1H2YU91</accession>
<dbReference type="RefSeq" id="WP_092681547.1">
    <property type="nucleotide sequence ID" value="NZ_FNMZ01000003.1"/>
</dbReference>